<keyword evidence="3" id="KW-1185">Reference proteome</keyword>
<keyword evidence="1" id="KW-0812">Transmembrane</keyword>
<dbReference type="InterPro" id="IPR025962">
    <property type="entry name" value="SdpI/YhfL"/>
</dbReference>
<dbReference type="GO" id="GO:0009636">
    <property type="term" value="P:response to toxic substance"/>
    <property type="evidence" value="ECO:0007669"/>
    <property type="project" value="TreeGrafter"/>
</dbReference>
<organism evidence="2 3">
    <name type="scientific">Schaedlerella arabinosiphila</name>
    <dbReference type="NCBI Taxonomy" id="2044587"/>
    <lineage>
        <taxon>Bacteria</taxon>
        <taxon>Bacillati</taxon>
        <taxon>Bacillota</taxon>
        <taxon>Clostridia</taxon>
        <taxon>Lachnospirales</taxon>
        <taxon>Lachnospiraceae</taxon>
        <taxon>Schaedlerella</taxon>
    </lineage>
</organism>
<evidence type="ECO:0000256" key="1">
    <source>
        <dbReference type="SAM" id="Phobius"/>
    </source>
</evidence>
<feature type="transmembrane region" description="Helical" evidence="1">
    <location>
        <begin position="39"/>
        <end position="60"/>
    </location>
</feature>
<feature type="transmembrane region" description="Helical" evidence="1">
    <location>
        <begin position="177"/>
        <end position="198"/>
    </location>
</feature>
<feature type="transmembrane region" description="Helical" evidence="1">
    <location>
        <begin position="152"/>
        <end position="171"/>
    </location>
</feature>
<dbReference type="RefSeq" id="WP_125126260.1">
    <property type="nucleotide sequence ID" value="NZ_RHJS01000002.1"/>
</dbReference>
<name>A0A3R8LCQ4_9FIRM</name>
<feature type="transmembrane region" description="Helical" evidence="1">
    <location>
        <begin position="104"/>
        <end position="123"/>
    </location>
</feature>
<gene>
    <name evidence="2" type="ORF">EBB54_02815</name>
</gene>
<protein>
    <submittedName>
        <fullName evidence="2">SdpI family protein</fullName>
    </submittedName>
</protein>
<evidence type="ECO:0000313" key="3">
    <source>
        <dbReference type="Proteomes" id="UP000274920"/>
    </source>
</evidence>
<feature type="transmembrane region" description="Helical" evidence="1">
    <location>
        <begin position="72"/>
        <end position="92"/>
    </location>
</feature>
<dbReference type="PANTHER" id="PTHR37810:SF5">
    <property type="entry name" value="IMMUNITY PROTEIN SDPI"/>
    <property type="match status" value="1"/>
</dbReference>
<keyword evidence="1" id="KW-1133">Transmembrane helix</keyword>
<keyword evidence="1" id="KW-0472">Membrane</keyword>
<dbReference type="PANTHER" id="PTHR37810">
    <property type="entry name" value="IMMUNITY PROTEIN SDPI"/>
    <property type="match status" value="1"/>
</dbReference>
<sequence>MKLCRSLNMIFLILFIIGTALCFKYLPSEIPLFMQSPPRWVFVGICFVILLALAIAAFFPHKISKNDNEVRNDITLTVIHFFGLGIFLFYFVTIAKYCGLQMNYMKGIVLIVGSLMVLVGNFLPQMPYRSRIGFKLPWILKDKLCWQKTHRFAGYTAIPFGLIQCLLALFVPNNNLVFLPGIGIWIIIVCIYSLITFYQNKRKLG</sequence>
<proteinExistence type="predicted"/>
<dbReference type="Pfam" id="PF13630">
    <property type="entry name" value="SdpI"/>
    <property type="match status" value="1"/>
</dbReference>
<comment type="caution">
    <text evidence="2">The sequence shown here is derived from an EMBL/GenBank/DDBJ whole genome shotgun (WGS) entry which is preliminary data.</text>
</comment>
<accession>A0A3R8LCQ4</accession>
<dbReference type="AlphaFoldDB" id="A0A3R8LCQ4"/>
<dbReference type="EMBL" id="RHJS01000002">
    <property type="protein sequence ID" value="RRK30426.1"/>
    <property type="molecule type" value="Genomic_DNA"/>
</dbReference>
<evidence type="ECO:0000313" key="2">
    <source>
        <dbReference type="EMBL" id="RRK30426.1"/>
    </source>
</evidence>
<reference evidence="2" key="1">
    <citation type="submission" date="2018-10" db="EMBL/GenBank/DDBJ databases">
        <title>Schaedlerella arabinophila gen. nov. sp. nov., isolated from the mouse intestinal tract and comparative analysis with the genome of the closely related altered Schaedler flora strain ASF502.</title>
        <authorList>
            <person name="Miyake S."/>
            <person name="Soh M."/>
            <person name="Seedorf H."/>
        </authorList>
    </citation>
    <scope>NUCLEOTIDE SEQUENCE [LARGE SCALE GENOMIC DNA]</scope>
    <source>
        <strain evidence="2">DSM 106076</strain>
    </source>
</reference>
<dbReference type="Proteomes" id="UP000274920">
    <property type="component" value="Unassembled WGS sequence"/>
</dbReference>
<feature type="transmembrane region" description="Helical" evidence="1">
    <location>
        <begin position="7"/>
        <end position="27"/>
    </location>
</feature>